<sequence>MAAPSAFAQALPTETATAQVVFLGEQHDNPGHHALQADWTNALTPAALVFEMLTPEQAAAVTPQNRATQEALSAALAWETSGWPDFAMYYPIFAAAPDAAIYGAGVPREQVRALMEAPLEEALGVQDAQRFGLDAPLPPEHQNQREELQRIAHCDALPKDLLPMMVSVQRLRDAVLARTALQALRDTGGPVVVITGNGHARADWGAPFLLQQASPDTAVFSIGQGEGGRMPDGGFDSTVDGSEVNRGDPCDAFR</sequence>
<dbReference type="RefSeq" id="WP_262386414.1">
    <property type="nucleotide sequence ID" value="NZ_CP143423.1"/>
</dbReference>
<name>A0ABZ2BWR8_9RHOB</name>
<dbReference type="Pfam" id="PF04187">
    <property type="entry name" value="Cofac_haem_bdg"/>
    <property type="match status" value="1"/>
</dbReference>
<feature type="region of interest" description="Disordered" evidence="1">
    <location>
        <begin position="223"/>
        <end position="254"/>
    </location>
</feature>
<feature type="compositionally biased region" description="Basic and acidic residues" evidence="1">
    <location>
        <begin position="243"/>
        <end position="254"/>
    </location>
</feature>
<dbReference type="SUPFAM" id="SSF159501">
    <property type="entry name" value="EreA/ChaN-like"/>
    <property type="match status" value="1"/>
</dbReference>
<dbReference type="Proteomes" id="UP001318682">
    <property type="component" value="Chromosome"/>
</dbReference>
<dbReference type="CDD" id="cd14727">
    <property type="entry name" value="ChanN-like"/>
    <property type="match status" value="1"/>
</dbReference>
<organism evidence="3 4">
    <name type="scientific">Roseobacter fucihabitans</name>
    <dbReference type="NCBI Taxonomy" id="1537242"/>
    <lineage>
        <taxon>Bacteria</taxon>
        <taxon>Pseudomonadati</taxon>
        <taxon>Pseudomonadota</taxon>
        <taxon>Alphaproteobacteria</taxon>
        <taxon>Rhodobacterales</taxon>
        <taxon>Roseobacteraceae</taxon>
        <taxon>Roseobacter</taxon>
    </lineage>
</organism>
<reference evidence="3 4" key="1">
    <citation type="submission" date="2015-07" db="EMBL/GenBank/DDBJ databases">
        <authorList>
            <person name="Voget S."/>
            <person name="Dogs M."/>
            <person name="Brinkhoff T.H."/>
            <person name="Daniel R."/>
        </authorList>
    </citation>
    <scope>NUCLEOTIDE SEQUENCE [LARGE SCALE GENOMIC DNA]</scope>
    <source>
        <strain evidence="3 4">B14</strain>
    </source>
</reference>
<reference evidence="4" key="2">
    <citation type="submission" date="2024-01" db="EMBL/GenBank/DDBJ databases">
        <title>Roseobacter fucihabitans sp. nov., isolated from the brown alga Fucus spiralis.</title>
        <authorList>
            <person name="Hahnke S."/>
            <person name="Berger M."/>
            <person name="Schlingloff A."/>
            <person name="Athale I."/>
            <person name="Neumann-Schaal M."/>
            <person name="Adenaya A."/>
            <person name="Poehlein A."/>
            <person name="Daniel R."/>
            <person name="Pertersen J."/>
            <person name="Brinkhoff T."/>
        </authorList>
    </citation>
    <scope>NUCLEOTIDE SEQUENCE [LARGE SCALE GENOMIC DNA]</scope>
    <source>
        <strain evidence="4">B14</strain>
    </source>
</reference>
<protein>
    <recommendedName>
        <fullName evidence="2">Haem-binding uptake Tiki superfamily ChaN domain-containing protein</fullName>
    </recommendedName>
</protein>
<dbReference type="InterPro" id="IPR007314">
    <property type="entry name" value="Cofac_haem-bd_dom"/>
</dbReference>
<gene>
    <name evidence="3" type="ORF">ROLI_036100</name>
</gene>
<feature type="domain" description="Haem-binding uptake Tiki superfamily ChaN" evidence="2">
    <location>
        <begin position="14"/>
        <end position="207"/>
    </location>
</feature>
<dbReference type="EMBL" id="CP143423">
    <property type="protein sequence ID" value="WVX50512.1"/>
    <property type="molecule type" value="Genomic_DNA"/>
</dbReference>
<proteinExistence type="predicted"/>
<evidence type="ECO:0000256" key="1">
    <source>
        <dbReference type="SAM" id="MobiDB-lite"/>
    </source>
</evidence>
<evidence type="ECO:0000259" key="2">
    <source>
        <dbReference type="Pfam" id="PF04187"/>
    </source>
</evidence>
<evidence type="ECO:0000313" key="4">
    <source>
        <dbReference type="Proteomes" id="UP001318682"/>
    </source>
</evidence>
<accession>A0ABZ2BWR8</accession>
<evidence type="ECO:0000313" key="3">
    <source>
        <dbReference type="EMBL" id="WVX50512.1"/>
    </source>
</evidence>
<keyword evidence="4" id="KW-1185">Reference proteome</keyword>
<dbReference type="Gene3D" id="3.40.50.11550">
    <property type="match status" value="2"/>
</dbReference>